<sequence>MAHDEEMDFFDADDVFFKFKDKKDSTDLKKIRKNSGLEDL</sequence>
<gene>
    <name evidence="1" type="ORF">LCGC14_0912520</name>
</gene>
<reference evidence="1" key="1">
    <citation type="journal article" date="2015" name="Nature">
        <title>Complex archaea that bridge the gap between prokaryotes and eukaryotes.</title>
        <authorList>
            <person name="Spang A."/>
            <person name="Saw J.H."/>
            <person name="Jorgensen S.L."/>
            <person name="Zaremba-Niedzwiedzka K."/>
            <person name="Martijn J."/>
            <person name="Lind A.E."/>
            <person name="van Eijk R."/>
            <person name="Schleper C."/>
            <person name="Guy L."/>
            <person name="Ettema T.J."/>
        </authorList>
    </citation>
    <scope>NUCLEOTIDE SEQUENCE</scope>
</reference>
<evidence type="ECO:0000313" key="1">
    <source>
        <dbReference type="EMBL" id="KKN22698.1"/>
    </source>
</evidence>
<organism evidence="1">
    <name type="scientific">marine sediment metagenome</name>
    <dbReference type="NCBI Taxonomy" id="412755"/>
    <lineage>
        <taxon>unclassified sequences</taxon>
        <taxon>metagenomes</taxon>
        <taxon>ecological metagenomes</taxon>
    </lineage>
</organism>
<dbReference type="EMBL" id="LAZR01003037">
    <property type="protein sequence ID" value="KKN22698.1"/>
    <property type="molecule type" value="Genomic_DNA"/>
</dbReference>
<protein>
    <submittedName>
        <fullName evidence="1">Uncharacterized protein</fullName>
    </submittedName>
</protein>
<proteinExistence type="predicted"/>
<comment type="caution">
    <text evidence="1">The sequence shown here is derived from an EMBL/GenBank/DDBJ whole genome shotgun (WGS) entry which is preliminary data.</text>
</comment>
<name>A0A0F9RZX9_9ZZZZ</name>
<dbReference type="AlphaFoldDB" id="A0A0F9RZX9"/>
<accession>A0A0F9RZX9</accession>